<keyword evidence="1" id="KW-1133">Transmembrane helix</keyword>
<evidence type="ECO:0000313" key="3">
    <source>
        <dbReference type="Proteomes" id="UP001254848"/>
    </source>
</evidence>
<protein>
    <submittedName>
        <fullName evidence="2">Uncharacterized protein</fullName>
    </submittedName>
</protein>
<keyword evidence="1" id="KW-0472">Membrane</keyword>
<sequence length="86" mass="10186">MQVTWRAWLREFFRITLDVADRWGGRLGLGCVASALAYMFTLLVCCFFTALVWPWAFLYVTARVLWFYLGEFYIWITKKQVETGSK</sequence>
<comment type="caution">
    <text evidence="2">The sequence shown here is derived from an EMBL/GenBank/DDBJ whole genome shotgun (WGS) entry which is preliminary data.</text>
</comment>
<gene>
    <name evidence="2" type="ORF">Q4T40_05205</name>
</gene>
<dbReference type="EMBL" id="JAUOZS010000001">
    <property type="protein sequence ID" value="MDT8900637.1"/>
    <property type="molecule type" value="Genomic_DNA"/>
</dbReference>
<keyword evidence="3" id="KW-1185">Reference proteome</keyword>
<feature type="transmembrane region" description="Helical" evidence="1">
    <location>
        <begin position="27"/>
        <end position="50"/>
    </location>
</feature>
<keyword evidence="1" id="KW-0812">Transmembrane</keyword>
<feature type="transmembrane region" description="Helical" evidence="1">
    <location>
        <begin position="56"/>
        <end position="76"/>
    </location>
</feature>
<evidence type="ECO:0000256" key="1">
    <source>
        <dbReference type="SAM" id="Phobius"/>
    </source>
</evidence>
<dbReference type="RefSeq" id="WP_413779173.1">
    <property type="nucleotide sequence ID" value="NZ_JAUOZS010000001.1"/>
</dbReference>
<reference evidence="2 3" key="1">
    <citation type="submission" date="2023-07" db="EMBL/GenBank/DDBJ databases">
        <title>The novel representative of Negativicutes class, Anaeroselena agilis gen. nov. sp. nov.</title>
        <authorList>
            <person name="Prokofeva M.I."/>
            <person name="Elcheninov A.G."/>
            <person name="Klyukina A."/>
            <person name="Kublanov I.V."/>
            <person name="Frolov E.N."/>
            <person name="Podosokorskaya O.A."/>
        </authorList>
    </citation>
    <scope>NUCLEOTIDE SEQUENCE [LARGE SCALE GENOMIC DNA]</scope>
    <source>
        <strain evidence="2 3">4137-cl</strain>
    </source>
</reference>
<dbReference type="Proteomes" id="UP001254848">
    <property type="component" value="Unassembled WGS sequence"/>
</dbReference>
<evidence type="ECO:0000313" key="2">
    <source>
        <dbReference type="EMBL" id="MDT8900637.1"/>
    </source>
</evidence>
<accession>A0ABU3NV24</accession>
<organism evidence="2 3">
    <name type="scientific">Anaeroselena agilis</name>
    <dbReference type="NCBI Taxonomy" id="3063788"/>
    <lineage>
        <taxon>Bacteria</taxon>
        <taxon>Bacillati</taxon>
        <taxon>Bacillota</taxon>
        <taxon>Negativicutes</taxon>
        <taxon>Acetonemataceae</taxon>
        <taxon>Anaeroselena</taxon>
    </lineage>
</organism>
<name>A0ABU3NV24_9FIRM</name>
<proteinExistence type="predicted"/>